<dbReference type="AlphaFoldDB" id="A0A7R8WGS5"/>
<gene>
    <name evidence="1" type="ORF">CTOB1V02_LOCUS8566</name>
</gene>
<name>A0A7R8WGS5_9CRUS</name>
<organism evidence="1">
    <name type="scientific">Cyprideis torosa</name>
    <dbReference type="NCBI Taxonomy" id="163714"/>
    <lineage>
        <taxon>Eukaryota</taxon>
        <taxon>Metazoa</taxon>
        <taxon>Ecdysozoa</taxon>
        <taxon>Arthropoda</taxon>
        <taxon>Crustacea</taxon>
        <taxon>Oligostraca</taxon>
        <taxon>Ostracoda</taxon>
        <taxon>Podocopa</taxon>
        <taxon>Podocopida</taxon>
        <taxon>Cytherocopina</taxon>
        <taxon>Cytheroidea</taxon>
        <taxon>Cytherideidae</taxon>
        <taxon>Cyprideis</taxon>
    </lineage>
</organism>
<reference evidence="1" key="1">
    <citation type="submission" date="2020-11" db="EMBL/GenBank/DDBJ databases">
        <authorList>
            <person name="Tran Van P."/>
        </authorList>
    </citation>
    <scope>NUCLEOTIDE SEQUENCE</scope>
</reference>
<proteinExistence type="predicted"/>
<accession>A0A7R8WGS5</accession>
<evidence type="ECO:0000313" key="1">
    <source>
        <dbReference type="EMBL" id="CAD7230710.1"/>
    </source>
</evidence>
<sequence length="21" mass="2245">MSGGQRGAFTAGQIADQHYLH</sequence>
<dbReference type="EMBL" id="OB662891">
    <property type="protein sequence ID" value="CAD7230710.1"/>
    <property type="molecule type" value="Genomic_DNA"/>
</dbReference>
<protein>
    <submittedName>
        <fullName evidence="1">Uncharacterized protein</fullName>
    </submittedName>
</protein>